<feature type="signal peptide" evidence="1">
    <location>
        <begin position="1"/>
        <end position="22"/>
    </location>
</feature>
<comment type="caution">
    <text evidence="3">The sequence shown here is derived from an EMBL/GenBank/DDBJ whole genome shotgun (WGS) entry which is preliminary data.</text>
</comment>
<evidence type="ECO:0000313" key="4">
    <source>
        <dbReference type="Proteomes" id="UP000256478"/>
    </source>
</evidence>
<dbReference type="OrthoDB" id="8527419at2"/>
<organism evidence="3 4">
    <name type="scientific">Thalassotalea euphylliae</name>
    <dbReference type="NCBI Taxonomy" id="1655234"/>
    <lineage>
        <taxon>Bacteria</taxon>
        <taxon>Pseudomonadati</taxon>
        <taxon>Pseudomonadota</taxon>
        <taxon>Gammaproteobacteria</taxon>
        <taxon>Alteromonadales</taxon>
        <taxon>Colwelliaceae</taxon>
        <taxon>Thalassotalea</taxon>
    </lineage>
</organism>
<evidence type="ECO:0000313" key="3">
    <source>
        <dbReference type="EMBL" id="REL26876.1"/>
    </source>
</evidence>
<sequence length="179" mass="20634">MLVMRNLFFVLLIGISPMLLNAKPSTTDNVPAELNNVKNQLMLVGKAKFSVLFWDIYDSALFSASGDYQAQNAYLFEITYLREISKADLIERTVEQWQHIGVPENAYAPYLEQLEQLWPNINKGDQLAMWFNGTSTAFYFNQKLQGQIDSPEFSEMFVNIWLSPQTSQPKLRKKLLGKR</sequence>
<accession>A0A3E0TQK2</accession>
<proteinExistence type="predicted"/>
<feature type="chain" id="PRO_5017633049" description="Chalcone isomerase domain-containing protein" evidence="1">
    <location>
        <begin position="23"/>
        <end position="179"/>
    </location>
</feature>
<evidence type="ECO:0000259" key="2">
    <source>
        <dbReference type="Pfam" id="PF16036"/>
    </source>
</evidence>
<dbReference type="Pfam" id="PF16036">
    <property type="entry name" value="Chalcone_3"/>
    <property type="match status" value="1"/>
</dbReference>
<dbReference type="EMBL" id="QUOU01000001">
    <property type="protein sequence ID" value="REL26876.1"/>
    <property type="molecule type" value="Genomic_DNA"/>
</dbReference>
<feature type="domain" description="Chalcone isomerase" evidence="2">
    <location>
        <begin position="30"/>
        <end position="177"/>
    </location>
</feature>
<protein>
    <recommendedName>
        <fullName evidence="2">Chalcone isomerase domain-containing protein</fullName>
    </recommendedName>
</protein>
<name>A0A3E0TQK2_9GAMM</name>
<dbReference type="InterPro" id="IPR016087">
    <property type="entry name" value="Chalcone_isomerase"/>
</dbReference>
<evidence type="ECO:0000256" key="1">
    <source>
        <dbReference type="SAM" id="SignalP"/>
    </source>
</evidence>
<dbReference type="Proteomes" id="UP000256478">
    <property type="component" value="Unassembled WGS sequence"/>
</dbReference>
<gene>
    <name evidence="3" type="ORF">DXX93_10030</name>
</gene>
<keyword evidence="1" id="KW-0732">Signal</keyword>
<dbReference type="AlphaFoldDB" id="A0A3E0TQK2"/>
<reference evidence="3 4" key="1">
    <citation type="submission" date="2018-08" db="EMBL/GenBank/DDBJ databases">
        <title>Thalassotalea euphylliae genome.</title>
        <authorList>
            <person name="Summers S."/>
            <person name="Rice S.A."/>
            <person name="Freckelton M.L."/>
            <person name="Nedved B.T."/>
            <person name="Hadfield M.G."/>
        </authorList>
    </citation>
    <scope>NUCLEOTIDE SEQUENCE [LARGE SCALE GENOMIC DNA]</scope>
    <source>
        <strain evidence="3 4">H1</strain>
    </source>
</reference>